<keyword evidence="1" id="KW-0802">TPR repeat</keyword>
<dbReference type="EMBL" id="DSOL01000261">
    <property type="protein sequence ID" value="HEN28776.1"/>
    <property type="molecule type" value="Genomic_DNA"/>
</dbReference>
<dbReference type="Pfam" id="PF13174">
    <property type="entry name" value="TPR_6"/>
    <property type="match status" value="2"/>
</dbReference>
<dbReference type="InterPro" id="IPR011990">
    <property type="entry name" value="TPR-like_helical_dom_sf"/>
</dbReference>
<dbReference type="InterPro" id="IPR019734">
    <property type="entry name" value="TPR_rpt"/>
</dbReference>
<evidence type="ECO:0000256" key="1">
    <source>
        <dbReference type="PROSITE-ProRule" id="PRU00339"/>
    </source>
</evidence>
<comment type="caution">
    <text evidence="2">The sequence shown here is derived from an EMBL/GenBank/DDBJ whole genome shotgun (WGS) entry which is preliminary data.</text>
</comment>
<reference evidence="2" key="1">
    <citation type="journal article" date="2020" name="mSystems">
        <title>Genome- and Community-Level Interaction Insights into Carbon Utilization and Element Cycling Functions of Hydrothermarchaeota in Hydrothermal Sediment.</title>
        <authorList>
            <person name="Zhou Z."/>
            <person name="Liu Y."/>
            <person name="Xu W."/>
            <person name="Pan J."/>
            <person name="Luo Z.H."/>
            <person name="Li M."/>
        </authorList>
    </citation>
    <scope>NUCLEOTIDE SEQUENCE [LARGE SCALE GENOMIC DNA]</scope>
    <source>
        <strain evidence="2">SpSt-34</strain>
    </source>
</reference>
<evidence type="ECO:0000313" key="2">
    <source>
        <dbReference type="EMBL" id="HEN28776.1"/>
    </source>
</evidence>
<dbReference type="SUPFAM" id="SSF48452">
    <property type="entry name" value="TPR-like"/>
    <property type="match status" value="1"/>
</dbReference>
<protein>
    <submittedName>
        <fullName evidence="2">Tetratricopeptide repeat protein</fullName>
    </submittedName>
</protein>
<name>A0A7C2P4C1_UNCW3</name>
<dbReference type="PROSITE" id="PS50005">
    <property type="entry name" value="TPR"/>
    <property type="match status" value="1"/>
</dbReference>
<gene>
    <name evidence="2" type="ORF">ENQ77_09085</name>
</gene>
<accession>A0A7C2P4C1</accession>
<feature type="repeat" description="TPR" evidence="1">
    <location>
        <begin position="55"/>
        <end position="88"/>
    </location>
</feature>
<dbReference type="Gene3D" id="1.25.40.10">
    <property type="entry name" value="Tetratricopeptide repeat domain"/>
    <property type="match status" value="1"/>
</dbReference>
<sequence length="216" mass="25249">MTRVTYLNPLLTWLKTHLNTKFTFALEIVEATKGNFNSALFFYTKALNLGITFKKEIYYNLSISFKNTGQVDSALIYLEKLIDEFPDDEISLEASINLGFQLVERQINPEKAIEVLEKIIGIGTKTQDCEALYWLSRAYMLSNDLKMALATLKRIYTYYKEFPDWRDTAKLDAAKILVYFNYREMAKNLYYEIIKSRGQNDPLSQEALNQMEFFKL</sequence>
<organism evidence="2">
    <name type="scientific">candidate division WOR-3 bacterium</name>
    <dbReference type="NCBI Taxonomy" id="2052148"/>
    <lineage>
        <taxon>Bacteria</taxon>
        <taxon>Bacteria division WOR-3</taxon>
    </lineage>
</organism>
<dbReference type="AlphaFoldDB" id="A0A7C2P4C1"/>
<proteinExistence type="predicted"/>